<feature type="binding site" evidence="7">
    <location>
        <position position="148"/>
    </location>
    <ligand>
        <name>substrate</name>
    </ligand>
</feature>
<evidence type="ECO:0000313" key="9">
    <source>
        <dbReference type="Proteomes" id="UP000294349"/>
    </source>
</evidence>
<dbReference type="EC" id="2.1.1.33" evidence="7"/>
<dbReference type="SUPFAM" id="SSF53335">
    <property type="entry name" value="S-adenosyl-L-methionine-dependent methyltransferases"/>
    <property type="match status" value="1"/>
</dbReference>
<dbReference type="GO" id="GO:0008176">
    <property type="term" value="F:tRNA (guanine(46)-N7)-methyltransferase activity"/>
    <property type="evidence" value="ECO:0007669"/>
    <property type="project" value="UniProtKB-UniRule"/>
</dbReference>
<evidence type="ECO:0000256" key="4">
    <source>
        <dbReference type="ARBA" id="ARBA00022679"/>
    </source>
</evidence>
<dbReference type="PANTHER" id="PTHR23417:SF14">
    <property type="entry name" value="PENTACOTRIPEPTIDE-REPEAT REGION OF PRORP DOMAIN-CONTAINING PROTEIN"/>
    <property type="match status" value="1"/>
</dbReference>
<evidence type="ECO:0000256" key="6">
    <source>
        <dbReference type="ARBA" id="ARBA00022694"/>
    </source>
</evidence>
<feature type="binding site" evidence="7">
    <location>
        <position position="69"/>
    </location>
    <ligand>
        <name>S-adenosyl-L-methionine</name>
        <dbReference type="ChEBI" id="CHEBI:59789"/>
    </ligand>
</feature>
<comment type="caution">
    <text evidence="7">Lacks conserved residue(s) required for the propagation of feature annotation.</text>
</comment>
<evidence type="ECO:0000313" key="8">
    <source>
        <dbReference type="EMBL" id="VFP83846.1"/>
    </source>
</evidence>
<dbReference type="PANTHER" id="PTHR23417">
    <property type="entry name" value="3-DEOXY-D-MANNO-OCTULOSONIC-ACID TRANSFERASE/TRNA GUANINE-N 7 - -METHYLTRANSFERASE"/>
    <property type="match status" value="1"/>
</dbReference>
<dbReference type="RefSeq" id="WP_154061696.1">
    <property type="nucleotide sequence ID" value="NZ_LR217717.1"/>
</dbReference>
<reference evidence="8 9" key="1">
    <citation type="submission" date="2019-02" db="EMBL/GenBank/DDBJ databases">
        <authorList>
            <person name="Manzano-Marin A."/>
            <person name="Manzano-Marin A."/>
        </authorList>
    </citation>
    <scope>NUCLEOTIDE SEQUENCE [LARGE SCALE GENOMIC DNA]</scope>
    <source>
        <strain evidence="8 9">BuCilaricifoliae</strain>
    </source>
</reference>
<keyword evidence="3 7" id="KW-0489">Methyltransferase</keyword>
<feature type="binding site" evidence="7">
    <location>
        <position position="94"/>
    </location>
    <ligand>
        <name>S-adenosyl-L-methionine</name>
        <dbReference type="ChEBI" id="CHEBI:59789"/>
    </ligand>
</feature>
<feature type="binding site" evidence="7">
    <location>
        <position position="121"/>
    </location>
    <ligand>
        <name>S-adenosyl-L-methionine</name>
        <dbReference type="ChEBI" id="CHEBI:59789"/>
    </ligand>
</feature>
<comment type="function">
    <text evidence="2 7">Catalyzes the formation of N(7)-methylguanine at position 46 (m7G46) in tRNA.</text>
</comment>
<dbReference type="NCBIfam" id="TIGR00091">
    <property type="entry name" value="tRNA (guanosine(46)-N7)-methyltransferase TrmB"/>
    <property type="match status" value="1"/>
</dbReference>
<dbReference type="UniPathway" id="UPA00989"/>
<dbReference type="Gene3D" id="3.40.50.150">
    <property type="entry name" value="Vaccinia Virus protein VP39"/>
    <property type="match status" value="1"/>
</dbReference>
<comment type="similarity">
    <text evidence="7">Belongs to the class I-like SAM-binding methyltransferase superfamily. TrmB family.</text>
</comment>
<dbReference type="EMBL" id="LR217717">
    <property type="protein sequence ID" value="VFP83846.1"/>
    <property type="molecule type" value="Genomic_DNA"/>
</dbReference>
<comment type="catalytic activity">
    <reaction evidence="1 7">
        <text>guanosine(46) in tRNA + S-adenosyl-L-methionine = N(7)-methylguanosine(46) in tRNA + S-adenosyl-L-homocysteine</text>
        <dbReference type="Rhea" id="RHEA:42708"/>
        <dbReference type="Rhea" id="RHEA-COMP:10188"/>
        <dbReference type="Rhea" id="RHEA-COMP:10189"/>
        <dbReference type="ChEBI" id="CHEBI:57856"/>
        <dbReference type="ChEBI" id="CHEBI:59789"/>
        <dbReference type="ChEBI" id="CHEBI:74269"/>
        <dbReference type="ChEBI" id="CHEBI:74480"/>
        <dbReference type="EC" id="2.1.1.33"/>
    </reaction>
</comment>
<evidence type="ECO:0000256" key="1">
    <source>
        <dbReference type="ARBA" id="ARBA00000142"/>
    </source>
</evidence>
<keyword evidence="4 7" id="KW-0808">Transferase</keyword>
<accession>A0A451DBV0</accession>
<dbReference type="GO" id="GO:0043527">
    <property type="term" value="C:tRNA methyltransferase complex"/>
    <property type="evidence" value="ECO:0007669"/>
    <property type="project" value="TreeGrafter"/>
</dbReference>
<organism evidence="8 9">
    <name type="scientific">Buchnera aphidicola</name>
    <name type="common">Cinara laricifoliae</name>
    <dbReference type="NCBI Taxonomy" id="2518977"/>
    <lineage>
        <taxon>Bacteria</taxon>
        <taxon>Pseudomonadati</taxon>
        <taxon>Pseudomonadota</taxon>
        <taxon>Gammaproteobacteria</taxon>
        <taxon>Enterobacterales</taxon>
        <taxon>Erwiniaceae</taxon>
        <taxon>Buchnera</taxon>
    </lineage>
</organism>
<dbReference type="Proteomes" id="UP000294349">
    <property type="component" value="Chromosome"/>
</dbReference>
<dbReference type="InterPro" id="IPR003358">
    <property type="entry name" value="tRNA_(Gua-N-7)_MeTrfase_Trmb"/>
</dbReference>
<dbReference type="PROSITE" id="PS51625">
    <property type="entry name" value="SAM_MT_TRMB"/>
    <property type="match status" value="1"/>
</dbReference>
<evidence type="ECO:0000256" key="3">
    <source>
        <dbReference type="ARBA" id="ARBA00022603"/>
    </source>
</evidence>
<evidence type="ECO:0000256" key="2">
    <source>
        <dbReference type="ARBA" id="ARBA00003015"/>
    </source>
</evidence>
<proteinExistence type="inferred from homology"/>
<dbReference type="InterPro" id="IPR029063">
    <property type="entry name" value="SAM-dependent_MTases_sf"/>
</dbReference>
<feature type="binding site" evidence="7">
    <location>
        <position position="180"/>
    </location>
    <ligand>
        <name>substrate</name>
    </ligand>
</feature>
<feature type="binding site" evidence="7">
    <location>
        <position position="144"/>
    </location>
    <ligand>
        <name>S-adenosyl-L-methionine</name>
        <dbReference type="ChEBI" id="CHEBI:59789"/>
    </ligand>
</feature>
<keyword evidence="5 7" id="KW-0949">S-adenosyl-L-methionine</keyword>
<dbReference type="AlphaFoldDB" id="A0A451DBV0"/>
<sequence length="240" mass="28795">MMISANDLFFNKNRNFSTSIKSYVMRKRNLKIQKIENIEIYWKIYGINFNRIQFNLLDLFPINQQCIVEIGFGDGILFIEKVLNNPHINFIGVEVYPKSILTAIRYAYAKKITNVKLIFHDIVDVLTYMIPNKTISIFQIFFPDPWFKTKHHKRRLINNHFIALILKKIIYNGFLHIMTDCLLYSKKIYNIISLFSEFRRVFFETAMFPLLTVQNDTKFKKKALLLKKNIFDYKYQFNTR</sequence>
<comment type="pathway">
    <text evidence="7">tRNA modification; N(7)-methylguanine-tRNA biosynthesis.</text>
</comment>
<dbReference type="OrthoDB" id="9802090at2"/>
<protein>
    <recommendedName>
        <fullName evidence="7">tRNA (guanine-N(7)-)-methyltransferase</fullName>
        <ecNumber evidence="7">2.1.1.33</ecNumber>
    </recommendedName>
    <alternativeName>
        <fullName evidence="7">tRNA (guanine(46)-N(7))-methyltransferase</fullName>
    </alternativeName>
    <alternativeName>
        <fullName evidence="7">tRNA(m7G46)-methyltransferase</fullName>
    </alternativeName>
</protein>
<dbReference type="HAMAP" id="MF_01057">
    <property type="entry name" value="tRNA_methyltr_TrmB"/>
    <property type="match status" value="1"/>
</dbReference>
<name>A0A451DBV0_9GAMM</name>
<comment type="subunit">
    <text evidence="7">Monomer.</text>
</comment>
<evidence type="ECO:0000256" key="7">
    <source>
        <dbReference type="HAMAP-Rule" id="MF_01057"/>
    </source>
</evidence>
<evidence type="ECO:0000256" key="5">
    <source>
        <dbReference type="ARBA" id="ARBA00022691"/>
    </source>
</evidence>
<dbReference type="Pfam" id="PF02390">
    <property type="entry name" value="Methyltransf_4"/>
    <property type="match status" value="1"/>
</dbReference>
<keyword evidence="6 7" id="KW-0819">tRNA processing</keyword>
<gene>
    <name evidence="7 8" type="primary">trmB</name>
    <name evidence="8" type="ORF">BUCILAFE3058_373</name>
</gene>
<dbReference type="InterPro" id="IPR055361">
    <property type="entry name" value="tRNA_methyltr_TrmB_bact"/>
</dbReference>